<accession>A0A6N6RKW4</accession>
<dbReference type="InterPro" id="IPR001509">
    <property type="entry name" value="Epimerase_deHydtase"/>
</dbReference>
<dbReference type="AlphaFoldDB" id="A0A6N6RKW4"/>
<proteinExistence type="inferred from homology"/>
<dbReference type="OrthoDB" id="9801773at2"/>
<dbReference type="Proteomes" id="UP000468650">
    <property type="component" value="Unassembled WGS sequence"/>
</dbReference>
<dbReference type="Gene3D" id="3.40.50.720">
    <property type="entry name" value="NAD(P)-binding Rossmann-like Domain"/>
    <property type="match status" value="1"/>
</dbReference>
<dbReference type="Pfam" id="PF08338">
    <property type="entry name" value="DUF1731"/>
    <property type="match status" value="1"/>
</dbReference>
<evidence type="ECO:0000313" key="5">
    <source>
        <dbReference type="Proteomes" id="UP000468650"/>
    </source>
</evidence>
<dbReference type="InterPro" id="IPR013549">
    <property type="entry name" value="DUF1731"/>
</dbReference>
<dbReference type="PANTHER" id="PTHR11092:SF0">
    <property type="entry name" value="EPIMERASE FAMILY PROTEIN SDR39U1"/>
    <property type="match status" value="1"/>
</dbReference>
<gene>
    <name evidence="4" type="ORF">F8C67_08585</name>
</gene>
<evidence type="ECO:0000259" key="2">
    <source>
        <dbReference type="Pfam" id="PF01370"/>
    </source>
</evidence>
<dbReference type="EMBL" id="WBVO01000006">
    <property type="protein sequence ID" value="KAB2809928.1"/>
    <property type="molecule type" value="Genomic_DNA"/>
</dbReference>
<dbReference type="InterPro" id="IPR010099">
    <property type="entry name" value="SDR39U1"/>
</dbReference>
<dbReference type="RefSeq" id="WP_151667428.1">
    <property type="nucleotide sequence ID" value="NZ_WBVO01000006.1"/>
</dbReference>
<reference evidence="4 5" key="1">
    <citation type="submission" date="2019-09" db="EMBL/GenBank/DDBJ databases">
        <title>Genomes of family Cryomorphaceae.</title>
        <authorList>
            <person name="Bowman J.P."/>
        </authorList>
    </citation>
    <scope>NUCLEOTIDE SEQUENCE [LARGE SCALE GENOMIC DNA]</scope>
    <source>
        <strain evidence="4 5">LMG 25704</strain>
    </source>
</reference>
<dbReference type="Pfam" id="PF01370">
    <property type="entry name" value="Epimerase"/>
    <property type="match status" value="1"/>
</dbReference>
<name>A0A6N6RKW4_9FLAO</name>
<comment type="caution">
    <text evidence="4">The sequence shown here is derived from an EMBL/GenBank/DDBJ whole genome shotgun (WGS) entry which is preliminary data.</text>
</comment>
<protein>
    <submittedName>
        <fullName evidence="4">TIGR01777 family protein</fullName>
    </submittedName>
</protein>
<comment type="similarity">
    <text evidence="1">Belongs to the NAD(P)-dependent epimerase/dehydratase family. SDR39U1 subfamily.</text>
</comment>
<evidence type="ECO:0000313" key="4">
    <source>
        <dbReference type="EMBL" id="KAB2809928.1"/>
    </source>
</evidence>
<feature type="domain" description="NAD-dependent epimerase/dehydratase" evidence="2">
    <location>
        <begin position="4"/>
        <end position="123"/>
    </location>
</feature>
<dbReference type="PANTHER" id="PTHR11092">
    <property type="entry name" value="SUGAR NUCLEOTIDE EPIMERASE RELATED"/>
    <property type="match status" value="1"/>
</dbReference>
<dbReference type="InterPro" id="IPR036291">
    <property type="entry name" value="NAD(P)-bd_dom_sf"/>
</dbReference>
<organism evidence="4 5">
    <name type="scientific">Phaeocystidibacter luteus</name>
    <dbReference type="NCBI Taxonomy" id="911197"/>
    <lineage>
        <taxon>Bacteria</taxon>
        <taxon>Pseudomonadati</taxon>
        <taxon>Bacteroidota</taxon>
        <taxon>Flavobacteriia</taxon>
        <taxon>Flavobacteriales</taxon>
        <taxon>Phaeocystidibacteraceae</taxon>
        <taxon>Phaeocystidibacter</taxon>
    </lineage>
</organism>
<keyword evidence="5" id="KW-1185">Reference proteome</keyword>
<evidence type="ECO:0000256" key="1">
    <source>
        <dbReference type="ARBA" id="ARBA00009353"/>
    </source>
</evidence>
<sequence>MNWIIAGGTGFLGSELSLYLTHLGYNVTVLTREHREDQHGIHYVQWNPVDIDSLTRLIDGADVLVNLCGLSVDTRYTKPNKQKLYASRIDSTRALGQATRKCDSPPPVVLQMSTATIYRDSTTNYWDENGEHGTGFSVDLATKWEEEARLHFEETSRLVLLRTAIVLGRTGGAYPPMRQLSLFGFRGFGGRALKFSWIHVHDFCKAVLHCAKSQLSGPVNLASQPTTVEEFMRTTSRAQGGLSLLKMPEWMVQFGSILLKTEPELLLKSRNVLGKKLRHSGFEYRYPHIVDAVNALERSQPSQKASVNGRYDWLGTEV</sequence>
<feature type="domain" description="DUF1731" evidence="3">
    <location>
        <begin position="247"/>
        <end position="295"/>
    </location>
</feature>
<dbReference type="SUPFAM" id="SSF51735">
    <property type="entry name" value="NAD(P)-binding Rossmann-fold domains"/>
    <property type="match status" value="1"/>
</dbReference>
<dbReference type="NCBIfam" id="TIGR01777">
    <property type="entry name" value="yfcH"/>
    <property type="match status" value="1"/>
</dbReference>
<evidence type="ECO:0000259" key="3">
    <source>
        <dbReference type="Pfam" id="PF08338"/>
    </source>
</evidence>